<feature type="compositionally biased region" description="Low complexity" evidence="1">
    <location>
        <begin position="42"/>
        <end position="52"/>
    </location>
</feature>
<proteinExistence type="predicted"/>
<dbReference type="Gene3D" id="3.30.420.10">
    <property type="entry name" value="Ribonuclease H-like superfamily/Ribonuclease H"/>
    <property type="match status" value="1"/>
</dbReference>
<reference evidence="3 4" key="1">
    <citation type="submission" date="2020-08" db="EMBL/GenBank/DDBJ databases">
        <title>Sequencing the genomes of 1000 actinobacteria strains.</title>
        <authorList>
            <person name="Klenk H.-P."/>
        </authorList>
    </citation>
    <scope>NUCLEOTIDE SEQUENCE [LARGE SCALE GENOMIC DNA]</scope>
    <source>
        <strain evidence="3 4">DSM 45584</strain>
    </source>
</reference>
<dbReference type="SUPFAM" id="SSF53098">
    <property type="entry name" value="Ribonuclease H-like"/>
    <property type="match status" value="1"/>
</dbReference>
<feature type="domain" description="Integrase catalytic" evidence="2">
    <location>
        <begin position="2"/>
        <end position="38"/>
    </location>
</feature>
<dbReference type="InterPro" id="IPR036397">
    <property type="entry name" value="RNaseH_sf"/>
</dbReference>
<dbReference type="Pfam" id="PF00665">
    <property type="entry name" value="rve"/>
    <property type="match status" value="1"/>
</dbReference>
<comment type="caution">
    <text evidence="3">The sequence shown here is derived from an EMBL/GenBank/DDBJ whole genome shotgun (WGS) entry which is preliminary data.</text>
</comment>
<organism evidence="3 4">
    <name type="scientific">Saccharopolyspora phatthalungensis</name>
    <dbReference type="NCBI Taxonomy" id="664693"/>
    <lineage>
        <taxon>Bacteria</taxon>
        <taxon>Bacillati</taxon>
        <taxon>Actinomycetota</taxon>
        <taxon>Actinomycetes</taxon>
        <taxon>Pseudonocardiales</taxon>
        <taxon>Pseudonocardiaceae</taxon>
        <taxon>Saccharopolyspora</taxon>
    </lineage>
</organism>
<dbReference type="RefSeq" id="WP_184727648.1">
    <property type="nucleotide sequence ID" value="NZ_JACHIW010000001.1"/>
</dbReference>
<dbReference type="PANTHER" id="PTHR46889">
    <property type="entry name" value="TRANSPOSASE INSF FOR INSERTION SEQUENCE IS3B-RELATED"/>
    <property type="match status" value="1"/>
</dbReference>
<dbReference type="InterPro" id="IPR001584">
    <property type="entry name" value="Integrase_cat-core"/>
</dbReference>
<evidence type="ECO:0000313" key="3">
    <source>
        <dbReference type="EMBL" id="MBB5156520.1"/>
    </source>
</evidence>
<dbReference type="AlphaFoldDB" id="A0A840Q9K5"/>
<dbReference type="GO" id="GO:0003676">
    <property type="term" value="F:nucleic acid binding"/>
    <property type="evidence" value="ECO:0007669"/>
    <property type="project" value="InterPro"/>
</dbReference>
<accession>A0A840Q9K5</accession>
<gene>
    <name evidence="3" type="ORF">BJ970_004054</name>
</gene>
<dbReference type="Proteomes" id="UP000584374">
    <property type="component" value="Unassembled WGS sequence"/>
</dbReference>
<dbReference type="InterPro" id="IPR012337">
    <property type="entry name" value="RNaseH-like_sf"/>
</dbReference>
<dbReference type="GO" id="GO:0015074">
    <property type="term" value="P:DNA integration"/>
    <property type="evidence" value="ECO:0007669"/>
    <property type="project" value="InterPro"/>
</dbReference>
<feature type="region of interest" description="Disordered" evidence="1">
    <location>
        <begin position="42"/>
        <end position="80"/>
    </location>
</feature>
<evidence type="ECO:0000256" key="1">
    <source>
        <dbReference type="SAM" id="MobiDB-lite"/>
    </source>
</evidence>
<dbReference type="InterPro" id="IPR050900">
    <property type="entry name" value="Transposase_IS3/IS150/IS904"/>
</dbReference>
<protein>
    <submittedName>
        <fullName evidence="3">Transposase InsO family protein</fullName>
    </submittedName>
</protein>
<sequence length="80" mass="8461">MNELWVADITYVRTAAGWVYAAFVLDVFSRLIVGWQVGAGAGRAADGDLAPPGHRRRPGRARPPQRPCSAIPGGALHPAA</sequence>
<keyword evidence="4" id="KW-1185">Reference proteome</keyword>
<evidence type="ECO:0000313" key="4">
    <source>
        <dbReference type="Proteomes" id="UP000584374"/>
    </source>
</evidence>
<evidence type="ECO:0000259" key="2">
    <source>
        <dbReference type="Pfam" id="PF00665"/>
    </source>
</evidence>
<dbReference type="PANTHER" id="PTHR46889:SF4">
    <property type="entry name" value="TRANSPOSASE INSO FOR INSERTION SEQUENCE ELEMENT IS911B-RELATED"/>
    <property type="match status" value="1"/>
</dbReference>
<dbReference type="EMBL" id="JACHIW010000001">
    <property type="protein sequence ID" value="MBB5156520.1"/>
    <property type="molecule type" value="Genomic_DNA"/>
</dbReference>
<name>A0A840Q9K5_9PSEU</name>